<protein>
    <recommendedName>
        <fullName evidence="3">Nuclease SbcCD subunit C</fullName>
    </recommendedName>
</protein>
<sequence length="1029" mass="106391">MQLRSLTLQALGPFAGRYTIDFEQLGASGLYLLEGPTGAGKSTLIDAIVFALYGKVASADASDDRLRSGYADDATETFVDLVFETGAGCYRVRRSPEWQRAKKRGSGTTKQQATVKLWRLAGPDAARSGPGGGIDPDAGELISARLDEAGPEIQRAIGLDRAQFVQTIVLPQGEFASFLRADPEHRRGLLQKVFGTAVYEKVQEQLGAMRVDAQRAVTQALSGVGTAAAHFVGAAGIPELSGDETPESELVGGARIGLASGAQLRALADVAAPELVLAVSAHVESLAIEAERAGDAEARASAALRLARDVLDDTRALGELLARREKLRAERTQFHASAATFADGVARRDRARRAAVVASVLTAARLADGAAERAREQLAGARSRVPAALARLDRATLATARDAIAAQVATLHRLEALERGLPARRKRLAADEATLSAAVAEQQALAADAAARPQRRRELVAAVDAAQEVAADLPMRRQRAEGARGGLAAAVAVRDLDRRLATASTAAAAALGIVTAAISTEARLRTRRLAGMAGELAAGLSDGAPCPVCGGLEHPTRAALEADHPSAAQVEAAERERVEAEKVSARASALVATLTERTAGQRELAGERTVAEHEAAVAGLVADVDRATAAVTEAATLRAQLADHDVASGELQDRRHALATSIAAAVASIGALRAEVAAAQDEVDAARGSSPSVAARVAELSAQVRACDGFAAALEAAARAEDDRGRRAAELAGGLAAQGFADEAGASSALLPAADLAQLESTLAAYEVGLARVEAGLAEPALAALADDVVVDLGRAREAHARAEAVAGAAGRAAALAASSASSAVTARAAVEAALAAHETARRVAAPVTRMADLAAASGGDNAKRLTLATYVLVKRFEDVVAAANERLLSMSDGRFELIRSDEREDVRSRRTGLSMKVIDHRMDAARDPRTLSGGETFYVSLCLALGMADVVTAEAGGIELGTLFVDEGFGSLDPETLEAVLVVLGKLRTGGRVVGVVSHVEALKQAIAERIEVRRLPAGPSTLTVRAG</sequence>
<evidence type="ECO:0000313" key="5">
    <source>
        <dbReference type="EMBL" id="QTE29555.1"/>
    </source>
</evidence>
<dbReference type="Pfam" id="PF13476">
    <property type="entry name" value="AAA_23"/>
    <property type="match status" value="1"/>
</dbReference>
<evidence type="ECO:0000256" key="2">
    <source>
        <dbReference type="ARBA" id="ARBA00011322"/>
    </source>
</evidence>
<dbReference type="Pfam" id="PF13558">
    <property type="entry name" value="SbcC_Walker_B"/>
    <property type="match status" value="1"/>
</dbReference>
<dbReference type="RefSeq" id="WP_227423842.1">
    <property type="nucleotide sequence ID" value="NZ_CP071868.1"/>
</dbReference>
<dbReference type="Proteomes" id="UP000663937">
    <property type="component" value="Chromosome"/>
</dbReference>
<dbReference type="AlphaFoldDB" id="A0A8A4ZE15"/>
<feature type="domain" description="Rad50/SbcC-type AAA" evidence="4">
    <location>
        <begin position="5"/>
        <end position="199"/>
    </location>
</feature>
<dbReference type="EMBL" id="CP071868">
    <property type="protein sequence ID" value="QTE29555.1"/>
    <property type="molecule type" value="Genomic_DNA"/>
</dbReference>
<evidence type="ECO:0000259" key="4">
    <source>
        <dbReference type="Pfam" id="PF13476"/>
    </source>
</evidence>
<dbReference type="PANTHER" id="PTHR32114">
    <property type="entry name" value="ABC TRANSPORTER ABCH.3"/>
    <property type="match status" value="1"/>
</dbReference>
<evidence type="ECO:0000256" key="1">
    <source>
        <dbReference type="ARBA" id="ARBA00006930"/>
    </source>
</evidence>
<comment type="subunit">
    <text evidence="2">Heterodimer of SbcC and SbcD.</text>
</comment>
<dbReference type="InterPro" id="IPR027417">
    <property type="entry name" value="P-loop_NTPase"/>
</dbReference>
<dbReference type="SUPFAM" id="SSF52540">
    <property type="entry name" value="P-loop containing nucleoside triphosphate hydrolases"/>
    <property type="match status" value="1"/>
</dbReference>
<name>A0A8A4ZE15_9MICO</name>
<gene>
    <name evidence="5" type="ORF">J4E96_00285</name>
</gene>
<dbReference type="PANTHER" id="PTHR32114:SF2">
    <property type="entry name" value="ABC TRANSPORTER ABCH.3"/>
    <property type="match status" value="1"/>
</dbReference>
<organism evidence="5 6">
    <name type="scientific">Pengzhenrongella sicca</name>
    <dbReference type="NCBI Taxonomy" id="2819238"/>
    <lineage>
        <taxon>Bacteria</taxon>
        <taxon>Bacillati</taxon>
        <taxon>Actinomycetota</taxon>
        <taxon>Actinomycetes</taxon>
        <taxon>Micrococcales</taxon>
        <taxon>Pengzhenrongella</taxon>
    </lineage>
</organism>
<dbReference type="KEGG" id="psic:J4E96_00285"/>
<reference evidence="5" key="1">
    <citation type="submission" date="2021-03" db="EMBL/GenBank/DDBJ databases">
        <title>Pengzhenrongella sicca gen. nov., sp. nov., a new member of suborder Micrococcineae isolated from High-Arctic tundra soil.</title>
        <authorList>
            <person name="Peng F."/>
        </authorList>
    </citation>
    <scope>NUCLEOTIDE SEQUENCE</scope>
    <source>
        <strain evidence="5">LRZ-2</strain>
    </source>
</reference>
<proteinExistence type="inferred from homology"/>
<keyword evidence="6" id="KW-1185">Reference proteome</keyword>
<evidence type="ECO:0000313" key="6">
    <source>
        <dbReference type="Proteomes" id="UP000663937"/>
    </source>
</evidence>
<dbReference type="Gene3D" id="3.40.50.300">
    <property type="entry name" value="P-loop containing nucleotide triphosphate hydrolases"/>
    <property type="match status" value="2"/>
</dbReference>
<dbReference type="GO" id="GO:0006302">
    <property type="term" value="P:double-strand break repair"/>
    <property type="evidence" value="ECO:0007669"/>
    <property type="project" value="InterPro"/>
</dbReference>
<dbReference type="InterPro" id="IPR038729">
    <property type="entry name" value="Rad50/SbcC_AAA"/>
</dbReference>
<evidence type="ECO:0000256" key="3">
    <source>
        <dbReference type="ARBA" id="ARBA00013368"/>
    </source>
</evidence>
<dbReference type="GO" id="GO:0016887">
    <property type="term" value="F:ATP hydrolysis activity"/>
    <property type="evidence" value="ECO:0007669"/>
    <property type="project" value="InterPro"/>
</dbReference>
<accession>A0A8A4ZE15</accession>
<comment type="similarity">
    <text evidence="1">Belongs to the SMC family. SbcC subfamily.</text>
</comment>